<dbReference type="GeneID" id="60063768"/>
<evidence type="ECO:0000259" key="2">
    <source>
        <dbReference type="Pfam" id="PF13568"/>
    </source>
</evidence>
<dbReference type="Pfam" id="PF13568">
    <property type="entry name" value="OMP_b-brl_2"/>
    <property type="match status" value="1"/>
</dbReference>
<dbReference type="Proteomes" id="UP000017831">
    <property type="component" value="Unassembled WGS sequence"/>
</dbReference>
<keyword evidence="1" id="KW-0732">Signal</keyword>
<sequence>MKKYILLLAITLVSVHTWAQENRTKTLINAALHGWEYELKAGFNIGGTLPLPFPEEIRNIKSYNPTLSITIEGNMTKWLGEQKRWGVVTGLRLENKGMRTKAEVKNYGMEIIGEDGNRLKGNWTGGVRTKVQNSYLTIPILAAYKLNQRVNLKAGAYFSYLMDGDFSGHVYEGYLRKDDPTGEKVNFNNGAIASYDFSSDLRNFQWGAQLGVDWKAFKHLKVYADLNWGMNDIFNKDFKTITFDMYAVYLNVGFGYAF</sequence>
<proteinExistence type="predicted"/>
<dbReference type="OrthoDB" id="1014137at2"/>
<keyword evidence="4" id="KW-1185">Reference proteome</keyword>
<dbReference type="HOGENOM" id="CLU_093065_0_0_10"/>
<evidence type="ECO:0000313" key="4">
    <source>
        <dbReference type="Proteomes" id="UP000017831"/>
    </source>
</evidence>
<dbReference type="RefSeq" id="WP_005935753.1">
    <property type="nucleotide sequence ID" value="NZ_KB890323.1"/>
</dbReference>
<organism evidence="3 4">
    <name type="scientific">Phocaeicola massiliensis B84634 = Timone 84634 = DSM 17679 = JCM 13223</name>
    <dbReference type="NCBI Taxonomy" id="1121098"/>
    <lineage>
        <taxon>Bacteria</taxon>
        <taxon>Pseudomonadati</taxon>
        <taxon>Bacteroidota</taxon>
        <taxon>Bacteroidia</taxon>
        <taxon>Bacteroidales</taxon>
        <taxon>Bacteroidaceae</taxon>
        <taxon>Phocaeicola</taxon>
    </lineage>
</organism>
<dbReference type="STRING" id="1121098.HMPREF1534_00149"/>
<dbReference type="PATRIC" id="fig|1121098.3.peg.151"/>
<evidence type="ECO:0000256" key="1">
    <source>
        <dbReference type="SAM" id="SignalP"/>
    </source>
</evidence>
<feature type="domain" description="Outer membrane protein beta-barrel" evidence="2">
    <location>
        <begin position="18"/>
        <end position="235"/>
    </location>
</feature>
<comment type="caution">
    <text evidence="3">The sequence shown here is derived from an EMBL/GenBank/DDBJ whole genome shotgun (WGS) entry which is preliminary data.</text>
</comment>
<accession>U6RQ32</accession>
<dbReference type="InterPro" id="IPR025665">
    <property type="entry name" value="Beta-barrel_OMP_2"/>
</dbReference>
<evidence type="ECO:0000313" key="3">
    <source>
        <dbReference type="EMBL" id="EOA58699.1"/>
    </source>
</evidence>
<gene>
    <name evidence="3" type="ORF">HMPREF1534_00149</name>
</gene>
<dbReference type="EMBL" id="AQHY01000002">
    <property type="protein sequence ID" value="EOA58699.1"/>
    <property type="molecule type" value="Genomic_DNA"/>
</dbReference>
<dbReference type="AlphaFoldDB" id="U6RQ32"/>
<protein>
    <recommendedName>
        <fullName evidence="2">Outer membrane protein beta-barrel domain-containing protein</fullName>
    </recommendedName>
</protein>
<feature type="chain" id="PRO_5004678472" description="Outer membrane protein beta-barrel domain-containing protein" evidence="1">
    <location>
        <begin position="20"/>
        <end position="258"/>
    </location>
</feature>
<reference evidence="3 4" key="1">
    <citation type="submission" date="2013-04" db="EMBL/GenBank/DDBJ databases">
        <title>The Genome Sequence of Bacteroides massiliensis DSM 17679.</title>
        <authorList>
            <consortium name="The Broad Institute Genomics Platform"/>
            <person name="Earl A."/>
            <person name="Ward D."/>
            <person name="Feldgarden M."/>
            <person name="Gevers D."/>
            <person name="Martens E."/>
            <person name="Fenner L."/>
            <person name="Roux V."/>
            <person name="Mallet M.N."/>
            <person name="Raoult D."/>
            <person name="Walker B."/>
            <person name="Young S."/>
            <person name="Zeng Q."/>
            <person name="Gargeya S."/>
            <person name="Fitzgerald M."/>
            <person name="Haas B."/>
            <person name="Abouelleil A."/>
            <person name="Allen A.W."/>
            <person name="Alvarado L."/>
            <person name="Arachchi H.M."/>
            <person name="Berlin A.M."/>
            <person name="Chapman S.B."/>
            <person name="Gainer-Dewar J."/>
            <person name="Goldberg J."/>
            <person name="Griggs A."/>
            <person name="Gujja S."/>
            <person name="Hansen M."/>
            <person name="Howarth C."/>
            <person name="Imamovic A."/>
            <person name="Ireland A."/>
            <person name="Larimer J."/>
            <person name="McCowan C."/>
            <person name="Murphy C."/>
            <person name="Pearson M."/>
            <person name="Poon T.W."/>
            <person name="Priest M."/>
            <person name="Roberts A."/>
            <person name="Saif S."/>
            <person name="Shea T."/>
            <person name="Sisk P."/>
            <person name="Sykes S."/>
            <person name="Wortman J."/>
            <person name="Nusbaum C."/>
            <person name="Birren B."/>
        </authorList>
    </citation>
    <scope>NUCLEOTIDE SEQUENCE [LARGE SCALE GENOMIC DNA]</scope>
    <source>
        <strain evidence="4">B84634 / Timone 84634 / DSM 17679 / JCM 13223</strain>
    </source>
</reference>
<dbReference type="eggNOG" id="ENOG502ZGCS">
    <property type="taxonomic scope" value="Bacteria"/>
</dbReference>
<feature type="signal peptide" evidence="1">
    <location>
        <begin position="1"/>
        <end position="19"/>
    </location>
</feature>
<name>U6RQ32_9BACT</name>